<evidence type="ECO:0000256" key="1">
    <source>
        <dbReference type="ARBA" id="ARBA00004651"/>
    </source>
</evidence>
<dbReference type="RefSeq" id="WP_009149820.1">
    <property type="nucleotide sequence ID" value="NZ_GL890953.1"/>
</dbReference>
<protein>
    <submittedName>
        <fullName evidence="12">ABC-type multidrug transport system, ATPase and permease component</fullName>
    </submittedName>
</protein>
<evidence type="ECO:0000256" key="9">
    <source>
        <dbReference type="SAM" id="Phobius"/>
    </source>
</evidence>
<accession>F4XY65</accession>
<organism evidence="12 13">
    <name type="scientific">Moorena producens 3L</name>
    <dbReference type="NCBI Taxonomy" id="489825"/>
    <lineage>
        <taxon>Bacteria</taxon>
        <taxon>Bacillati</taxon>
        <taxon>Cyanobacteriota</taxon>
        <taxon>Cyanophyceae</taxon>
        <taxon>Coleofasciculales</taxon>
        <taxon>Coleofasciculaceae</taxon>
        <taxon>Moorena</taxon>
    </lineage>
</organism>
<dbReference type="eggNOG" id="COG1132">
    <property type="taxonomic scope" value="Bacteria"/>
</dbReference>
<evidence type="ECO:0000259" key="11">
    <source>
        <dbReference type="PROSITE" id="PS50929"/>
    </source>
</evidence>
<dbReference type="FunFam" id="3.40.50.300:FF:000221">
    <property type="entry name" value="Multidrug ABC transporter ATP-binding protein"/>
    <property type="match status" value="1"/>
</dbReference>
<dbReference type="InterPro" id="IPR027417">
    <property type="entry name" value="P-loop_NTPase"/>
</dbReference>
<dbReference type="InterPro" id="IPR036640">
    <property type="entry name" value="ABC1_TM_sf"/>
</dbReference>
<dbReference type="Proteomes" id="UP000003959">
    <property type="component" value="Unassembled WGS sequence"/>
</dbReference>
<dbReference type="HOGENOM" id="CLU_000604_84_3_3"/>
<gene>
    <name evidence="12" type="ORF">LYNGBM3L_50230</name>
</gene>
<dbReference type="EMBL" id="GL890953">
    <property type="protein sequence ID" value="EGJ30462.1"/>
    <property type="molecule type" value="Genomic_DNA"/>
</dbReference>
<dbReference type="SMART" id="SM00382">
    <property type="entry name" value="AAA"/>
    <property type="match status" value="1"/>
</dbReference>
<dbReference type="InterPro" id="IPR017871">
    <property type="entry name" value="ABC_transporter-like_CS"/>
</dbReference>
<keyword evidence="5" id="KW-0547">Nucleotide-binding</keyword>
<evidence type="ECO:0000256" key="3">
    <source>
        <dbReference type="ARBA" id="ARBA00022475"/>
    </source>
</evidence>
<dbReference type="PANTHER" id="PTHR43394">
    <property type="entry name" value="ATP-DEPENDENT PERMEASE MDL1, MITOCHONDRIAL"/>
    <property type="match status" value="1"/>
</dbReference>
<feature type="transmembrane region" description="Helical" evidence="9">
    <location>
        <begin position="71"/>
        <end position="91"/>
    </location>
</feature>
<keyword evidence="3" id="KW-1003">Cell membrane</keyword>
<dbReference type="InterPro" id="IPR003439">
    <property type="entry name" value="ABC_transporter-like_ATP-bd"/>
</dbReference>
<keyword evidence="8 9" id="KW-0472">Membrane</keyword>
<comment type="subcellular location">
    <subcellularLocation>
        <location evidence="1">Cell membrane</location>
        <topology evidence="1">Multi-pass membrane protein</topology>
    </subcellularLocation>
</comment>
<reference evidence="13" key="1">
    <citation type="journal article" date="2011" name="Proc. Natl. Acad. Sci. U.S.A.">
        <title>Genomic insights into the physiology and ecology of the marine filamentous cyanobacterium Lyngbya majuscula.</title>
        <authorList>
            <person name="Jones A.C."/>
            <person name="Monroe E.A."/>
            <person name="Podell S."/>
            <person name="Hess W.R."/>
            <person name="Klages S."/>
            <person name="Esquenazi E."/>
            <person name="Niessen S."/>
            <person name="Hoover H."/>
            <person name="Rothmann M."/>
            <person name="Lasken R.S."/>
            <person name="Yates J.R.III."/>
            <person name="Reinhardt R."/>
            <person name="Kube M."/>
            <person name="Burkart M.D."/>
            <person name="Allen E.E."/>
            <person name="Dorrestein P.C."/>
            <person name="Gerwick W.H."/>
            <person name="Gerwick L."/>
        </authorList>
    </citation>
    <scope>NUCLEOTIDE SEQUENCE [LARGE SCALE GENOMIC DNA]</scope>
    <source>
        <strain evidence="13">3L</strain>
    </source>
</reference>
<keyword evidence="6" id="KW-0067">ATP-binding</keyword>
<dbReference type="GO" id="GO:0016887">
    <property type="term" value="F:ATP hydrolysis activity"/>
    <property type="evidence" value="ECO:0007669"/>
    <property type="project" value="InterPro"/>
</dbReference>
<feature type="transmembrane region" description="Helical" evidence="9">
    <location>
        <begin position="265"/>
        <end position="283"/>
    </location>
</feature>
<evidence type="ECO:0000256" key="2">
    <source>
        <dbReference type="ARBA" id="ARBA00022448"/>
    </source>
</evidence>
<dbReference type="Gene3D" id="1.20.1560.10">
    <property type="entry name" value="ABC transporter type 1, transmembrane domain"/>
    <property type="match status" value="1"/>
</dbReference>
<dbReference type="InterPro" id="IPR039421">
    <property type="entry name" value="Type_1_exporter"/>
</dbReference>
<feature type="domain" description="ABC transmembrane type-1" evidence="11">
    <location>
        <begin position="31"/>
        <end position="322"/>
    </location>
</feature>
<feature type="domain" description="ABC transporter" evidence="10">
    <location>
        <begin position="357"/>
        <end position="597"/>
    </location>
</feature>
<keyword evidence="7 9" id="KW-1133">Transmembrane helix</keyword>
<name>F4XY65_9CYAN</name>
<dbReference type="Pfam" id="PF00005">
    <property type="entry name" value="ABC_tran"/>
    <property type="match status" value="1"/>
</dbReference>
<dbReference type="InterPro" id="IPR011527">
    <property type="entry name" value="ABC1_TM_dom"/>
</dbReference>
<feature type="transmembrane region" description="Helical" evidence="9">
    <location>
        <begin position="31"/>
        <end position="51"/>
    </location>
</feature>
<keyword evidence="2" id="KW-0813">Transport</keyword>
<evidence type="ECO:0000259" key="10">
    <source>
        <dbReference type="PROSITE" id="PS50893"/>
    </source>
</evidence>
<dbReference type="SUPFAM" id="SSF90123">
    <property type="entry name" value="ABC transporter transmembrane region"/>
    <property type="match status" value="1"/>
</dbReference>
<evidence type="ECO:0000256" key="4">
    <source>
        <dbReference type="ARBA" id="ARBA00022692"/>
    </source>
</evidence>
<evidence type="ECO:0000256" key="5">
    <source>
        <dbReference type="ARBA" id="ARBA00022741"/>
    </source>
</evidence>
<dbReference type="AlphaFoldDB" id="F4XY65"/>
<dbReference type="Gene3D" id="3.40.50.300">
    <property type="entry name" value="P-loop containing nucleotide triphosphate hydrolases"/>
    <property type="match status" value="1"/>
</dbReference>
<dbReference type="PROSITE" id="PS50929">
    <property type="entry name" value="ABC_TM1F"/>
    <property type="match status" value="1"/>
</dbReference>
<keyword evidence="4 9" id="KW-0812">Transmembrane</keyword>
<dbReference type="SUPFAM" id="SSF52540">
    <property type="entry name" value="P-loop containing nucleoside triphosphate hydrolases"/>
    <property type="match status" value="1"/>
</dbReference>
<evidence type="ECO:0000256" key="8">
    <source>
        <dbReference type="ARBA" id="ARBA00023136"/>
    </source>
</evidence>
<dbReference type="GO" id="GO:0005524">
    <property type="term" value="F:ATP binding"/>
    <property type="evidence" value="ECO:0007669"/>
    <property type="project" value="UniProtKB-KW"/>
</dbReference>
<evidence type="ECO:0000313" key="12">
    <source>
        <dbReference type="EMBL" id="EGJ30462.1"/>
    </source>
</evidence>
<sequence>MISNLRSTVQLASYLPKTLSLIWQSAHHWTIAWLILLVLQGCLPVATLYLTRSLVDRLVAVVGAGLQPETIRLVMLPIALFGGVLLLTEILKGISEWVRTAQAEIVQDYISDLVHQQSLAIDLACYESSEYHDYLNRARSGAGGRSLALMENLGILLQSSITLISVIAILLPYGILLPIAIVIGTLPGFYVVLRLNRHHHQWWQKTTLDRRWLEYYEIVLTHSAAAAEVRVFGLGTHFRTAYQTLRQRLRLEHLQLIKQRSLGRFGANLITLLVLSGAIVWIGQQMLLGLITMGDVALFYQAFNRGQELMKSLLGNIGEIYKNSLFVSNLFAFLNLEPKVVDPPQPKTIPSSLQQGIRFRQVSFKYPGSQHLVLENFNLTIPAGKIVAIVGDNGAGKTTLTKLLCRFYDPESGSVELDGVDLKNFSVADLRKAITVLFQFPLRHVATPAENITFGNLAESANLPAVETAAQAAGIHERILRLPQEYNSLLGTSFPGGVDLSGGEWQRLALARAFFRQAPIIILDEPTSAMDPWAEMDWLNRFRILAQGQTAIVITHRFTLAMRADLIYVMRDGKIVESGSHDELVTQGGLYAESWQAQMHSSERETDQGMHLSFTQILRLKAKKLLQFPEL</sequence>
<dbReference type="PANTHER" id="PTHR43394:SF1">
    <property type="entry name" value="ATP-BINDING CASSETTE SUB-FAMILY B MEMBER 10, MITOCHONDRIAL"/>
    <property type="match status" value="1"/>
</dbReference>
<evidence type="ECO:0000256" key="6">
    <source>
        <dbReference type="ARBA" id="ARBA00022840"/>
    </source>
</evidence>
<dbReference type="OrthoDB" id="9762790at2"/>
<dbReference type="InterPro" id="IPR003593">
    <property type="entry name" value="AAA+_ATPase"/>
</dbReference>
<feature type="transmembrane region" description="Helical" evidence="9">
    <location>
        <begin position="147"/>
        <end position="169"/>
    </location>
</feature>
<evidence type="ECO:0000256" key="7">
    <source>
        <dbReference type="ARBA" id="ARBA00022989"/>
    </source>
</evidence>
<dbReference type="PROSITE" id="PS50893">
    <property type="entry name" value="ABC_TRANSPORTER_2"/>
    <property type="match status" value="1"/>
</dbReference>
<proteinExistence type="predicted"/>
<dbReference type="GO" id="GO:0015421">
    <property type="term" value="F:ABC-type oligopeptide transporter activity"/>
    <property type="evidence" value="ECO:0007669"/>
    <property type="project" value="TreeGrafter"/>
</dbReference>
<evidence type="ECO:0000313" key="13">
    <source>
        <dbReference type="Proteomes" id="UP000003959"/>
    </source>
</evidence>
<feature type="transmembrane region" description="Helical" evidence="9">
    <location>
        <begin position="175"/>
        <end position="193"/>
    </location>
</feature>
<dbReference type="GO" id="GO:0005886">
    <property type="term" value="C:plasma membrane"/>
    <property type="evidence" value="ECO:0007669"/>
    <property type="project" value="UniProtKB-SubCell"/>
</dbReference>
<keyword evidence="13" id="KW-1185">Reference proteome</keyword>
<dbReference type="PROSITE" id="PS00211">
    <property type="entry name" value="ABC_TRANSPORTER_1"/>
    <property type="match status" value="1"/>
</dbReference>